<keyword evidence="4" id="KW-0676">Redox-active center</keyword>
<dbReference type="InterPro" id="IPR000866">
    <property type="entry name" value="AhpC/TSA"/>
</dbReference>
<dbReference type="PANTHER" id="PTHR42852">
    <property type="entry name" value="THIOL:DISULFIDE INTERCHANGE PROTEIN DSBE"/>
    <property type="match status" value="1"/>
</dbReference>
<feature type="chain" id="PRO_5046479486" evidence="5">
    <location>
        <begin position="19"/>
        <end position="379"/>
    </location>
</feature>
<accession>A0ABW3QD02</accession>
<evidence type="ECO:0000256" key="2">
    <source>
        <dbReference type="ARBA" id="ARBA00022748"/>
    </source>
</evidence>
<comment type="caution">
    <text evidence="7">The sequence shown here is derived from an EMBL/GenBank/DDBJ whole genome shotgun (WGS) entry which is preliminary data.</text>
</comment>
<evidence type="ECO:0000313" key="7">
    <source>
        <dbReference type="EMBL" id="MFD1144342.1"/>
    </source>
</evidence>
<keyword evidence="3" id="KW-1015">Disulfide bond</keyword>
<dbReference type="InterPro" id="IPR025380">
    <property type="entry name" value="DUF4369"/>
</dbReference>
<keyword evidence="2" id="KW-0201">Cytochrome c-type biogenesis</keyword>
<dbReference type="Gene3D" id="3.40.30.10">
    <property type="entry name" value="Glutaredoxin"/>
    <property type="match status" value="1"/>
</dbReference>
<evidence type="ECO:0000256" key="3">
    <source>
        <dbReference type="ARBA" id="ARBA00023157"/>
    </source>
</evidence>
<dbReference type="InterPro" id="IPR013766">
    <property type="entry name" value="Thioredoxin_domain"/>
</dbReference>
<keyword evidence="5" id="KW-0732">Signal</keyword>
<dbReference type="EMBL" id="JBHTLP010000021">
    <property type="protein sequence ID" value="MFD1144342.1"/>
    <property type="molecule type" value="Genomic_DNA"/>
</dbReference>
<feature type="domain" description="Thioredoxin" evidence="6">
    <location>
        <begin position="237"/>
        <end position="379"/>
    </location>
</feature>
<dbReference type="Pfam" id="PF14289">
    <property type="entry name" value="DUF4369"/>
    <property type="match status" value="1"/>
</dbReference>
<dbReference type="RefSeq" id="WP_265988823.1">
    <property type="nucleotide sequence ID" value="NZ_CP110973.1"/>
</dbReference>
<dbReference type="InterPro" id="IPR017937">
    <property type="entry name" value="Thioredoxin_CS"/>
</dbReference>
<dbReference type="PROSITE" id="PS00194">
    <property type="entry name" value="THIOREDOXIN_1"/>
    <property type="match status" value="1"/>
</dbReference>
<dbReference type="Proteomes" id="UP001597116">
    <property type="component" value="Unassembled WGS sequence"/>
</dbReference>
<proteinExistence type="predicted"/>
<gene>
    <name evidence="7" type="ORF">ACFQ4C_24660</name>
</gene>
<evidence type="ECO:0000256" key="5">
    <source>
        <dbReference type="SAM" id="SignalP"/>
    </source>
</evidence>
<name>A0ABW3QD02_9BACT</name>
<feature type="signal peptide" evidence="5">
    <location>
        <begin position="1"/>
        <end position="18"/>
    </location>
</feature>
<dbReference type="Pfam" id="PF00578">
    <property type="entry name" value="AhpC-TSA"/>
    <property type="match status" value="1"/>
</dbReference>
<protein>
    <submittedName>
        <fullName evidence="7">Redoxin domain-containing protein</fullName>
    </submittedName>
</protein>
<dbReference type="PANTHER" id="PTHR42852:SF6">
    <property type="entry name" value="THIOL:DISULFIDE INTERCHANGE PROTEIN DSBE"/>
    <property type="match status" value="1"/>
</dbReference>
<dbReference type="InterPro" id="IPR036249">
    <property type="entry name" value="Thioredoxin-like_sf"/>
</dbReference>
<dbReference type="PROSITE" id="PS51352">
    <property type="entry name" value="THIOREDOXIN_2"/>
    <property type="match status" value="1"/>
</dbReference>
<dbReference type="SUPFAM" id="SSF52833">
    <property type="entry name" value="Thioredoxin-like"/>
    <property type="match status" value="1"/>
</dbReference>
<evidence type="ECO:0000256" key="1">
    <source>
        <dbReference type="ARBA" id="ARBA00004196"/>
    </source>
</evidence>
<evidence type="ECO:0000256" key="4">
    <source>
        <dbReference type="ARBA" id="ARBA00023284"/>
    </source>
</evidence>
<organism evidence="7 8">
    <name type="scientific">Larkinella insperata</name>
    <dbReference type="NCBI Taxonomy" id="332158"/>
    <lineage>
        <taxon>Bacteria</taxon>
        <taxon>Pseudomonadati</taxon>
        <taxon>Bacteroidota</taxon>
        <taxon>Cytophagia</taxon>
        <taxon>Cytophagales</taxon>
        <taxon>Spirosomataceae</taxon>
        <taxon>Larkinella</taxon>
    </lineage>
</organism>
<comment type="subcellular location">
    <subcellularLocation>
        <location evidence="1">Cell envelope</location>
    </subcellularLocation>
</comment>
<dbReference type="CDD" id="cd02966">
    <property type="entry name" value="TlpA_like_family"/>
    <property type="match status" value="1"/>
</dbReference>
<evidence type="ECO:0000259" key="6">
    <source>
        <dbReference type="PROSITE" id="PS51352"/>
    </source>
</evidence>
<reference evidence="8" key="1">
    <citation type="journal article" date="2019" name="Int. J. Syst. Evol. Microbiol.">
        <title>The Global Catalogue of Microorganisms (GCM) 10K type strain sequencing project: providing services to taxonomists for standard genome sequencing and annotation.</title>
        <authorList>
            <consortium name="The Broad Institute Genomics Platform"/>
            <consortium name="The Broad Institute Genome Sequencing Center for Infectious Disease"/>
            <person name="Wu L."/>
            <person name="Ma J."/>
        </authorList>
    </citation>
    <scope>NUCLEOTIDE SEQUENCE [LARGE SCALE GENOMIC DNA]</scope>
    <source>
        <strain evidence="8">CCUG 55608</strain>
    </source>
</reference>
<dbReference type="InterPro" id="IPR050553">
    <property type="entry name" value="Thioredoxin_ResA/DsbE_sf"/>
</dbReference>
<evidence type="ECO:0000313" key="8">
    <source>
        <dbReference type="Proteomes" id="UP001597116"/>
    </source>
</evidence>
<sequence length="379" mass="42438">MRNFLTILSLFVSTLSVAQSRFSIQGKVDQLKNGDKVFLVYQIEDRQISDSVTVQNGRFAFSGPLQYPVFSTLFLNKNPYVNRPRNGEQLDLLRFYLAPEQMTLSARDSLKNVVITGSPTNQLHAELKTMLQENDNKFIALGKEFEALPTEKKNDKTVYDGFVAREKQLMNESFRVHLDFANKHPDSYLSVISLAHVAAQPTVAEDAKKAYQKLSEPLKNTPVGKDIPILLASHTSVQIGKIAPDFTQKTADGKEIKLSDFRGKYVLIDFWASWCGPCRAENPNVVAAYQSYKDKGFDIVGVSLDNPAQKGAWLKAIEKDQLTWTQVSDLKGWNNAAAKLYGIRAIPANFLIDPSGKIIARDLRGKALPEQLNLVLQNK</sequence>
<keyword evidence="8" id="KW-1185">Reference proteome</keyword>